<protein>
    <submittedName>
        <fullName evidence="8">Wzz/FepE/Etk N-terminal domain-containing protein</fullName>
    </submittedName>
</protein>
<evidence type="ECO:0000256" key="2">
    <source>
        <dbReference type="ARBA" id="ARBA00022475"/>
    </source>
</evidence>
<evidence type="ECO:0000256" key="4">
    <source>
        <dbReference type="ARBA" id="ARBA00022989"/>
    </source>
</evidence>
<feature type="transmembrane region" description="Helical" evidence="6">
    <location>
        <begin position="32"/>
        <end position="52"/>
    </location>
</feature>
<dbReference type="InterPro" id="IPR050445">
    <property type="entry name" value="Bact_polysacc_biosynth/exp"/>
</dbReference>
<comment type="subcellular location">
    <subcellularLocation>
        <location evidence="1">Cell membrane</location>
        <topology evidence="1">Multi-pass membrane protein</topology>
    </subcellularLocation>
</comment>
<keyword evidence="5 6" id="KW-0472">Membrane</keyword>
<accession>A0ABV6L5S8</accession>
<name>A0ABV6L5S8_9SPHI</name>
<keyword evidence="4 6" id="KW-1133">Transmembrane helix</keyword>
<evidence type="ECO:0000313" key="9">
    <source>
        <dbReference type="Proteomes" id="UP001589828"/>
    </source>
</evidence>
<evidence type="ECO:0000256" key="1">
    <source>
        <dbReference type="ARBA" id="ARBA00004651"/>
    </source>
</evidence>
<gene>
    <name evidence="8" type="ORF">ACFFGT_11420</name>
</gene>
<keyword evidence="3 6" id="KW-0812">Transmembrane</keyword>
<evidence type="ECO:0000313" key="8">
    <source>
        <dbReference type="EMBL" id="MFC0514815.1"/>
    </source>
</evidence>
<evidence type="ECO:0000256" key="3">
    <source>
        <dbReference type="ARBA" id="ARBA00022692"/>
    </source>
</evidence>
<dbReference type="Pfam" id="PF02706">
    <property type="entry name" value="Wzz"/>
    <property type="match status" value="1"/>
</dbReference>
<dbReference type="PANTHER" id="PTHR32309">
    <property type="entry name" value="TYROSINE-PROTEIN KINASE"/>
    <property type="match status" value="1"/>
</dbReference>
<keyword evidence="9" id="KW-1185">Reference proteome</keyword>
<evidence type="ECO:0000259" key="7">
    <source>
        <dbReference type="Pfam" id="PF02706"/>
    </source>
</evidence>
<keyword evidence="2" id="KW-1003">Cell membrane</keyword>
<reference evidence="8 9" key="1">
    <citation type="submission" date="2024-09" db="EMBL/GenBank/DDBJ databases">
        <authorList>
            <person name="Sun Q."/>
            <person name="Mori K."/>
        </authorList>
    </citation>
    <scope>NUCLEOTIDE SEQUENCE [LARGE SCALE GENOMIC DNA]</scope>
    <source>
        <strain evidence="8 9">NCAIM B.02415</strain>
    </source>
</reference>
<dbReference type="EMBL" id="JBHLTS010000021">
    <property type="protein sequence ID" value="MFC0514815.1"/>
    <property type="molecule type" value="Genomic_DNA"/>
</dbReference>
<organism evidence="8 9">
    <name type="scientific">Mucilaginibacter angelicae</name>
    <dbReference type="NCBI Taxonomy" id="869718"/>
    <lineage>
        <taxon>Bacteria</taxon>
        <taxon>Pseudomonadati</taxon>
        <taxon>Bacteroidota</taxon>
        <taxon>Sphingobacteriia</taxon>
        <taxon>Sphingobacteriales</taxon>
        <taxon>Sphingobacteriaceae</taxon>
        <taxon>Mucilaginibacter</taxon>
    </lineage>
</organism>
<sequence length="357" mass="39255">MTHTIKHSPDEISIKDFIGKIHSTSSYLKSKWVIILSISILGAAIGLAYSIFKKPLYTASSTFVLDDGNKSGGISQYAGLAAMAGIDLGGGSGSGGIFQGDNILELYKSRLMIEKTLLSESVFNGKKQLLIDRYIEFNKLRDYWKKEENINSISFTGNPNNFSRTQDSIITAFVILFNKQILTVSKPDKKISIIRVDVTSKDELFARNFDLKLVETVNQFYLQTKTKKSNQNIQILQHQADSVRSVLNSSIYGVASAIDAAPNANPSLQILKAPSQRKQVDVQASTAIYSEMVKNLELSKMSLRQETPLIQTIDVPVLPLTVTKTGKIAAAIIGLFLGALITSLFLISKKIIKKISA</sequence>
<dbReference type="RefSeq" id="WP_377022658.1">
    <property type="nucleotide sequence ID" value="NZ_JBHLTS010000021.1"/>
</dbReference>
<dbReference type="Proteomes" id="UP001589828">
    <property type="component" value="Unassembled WGS sequence"/>
</dbReference>
<feature type="domain" description="Polysaccharide chain length determinant N-terminal" evidence="7">
    <location>
        <begin position="28"/>
        <end position="115"/>
    </location>
</feature>
<evidence type="ECO:0000256" key="6">
    <source>
        <dbReference type="SAM" id="Phobius"/>
    </source>
</evidence>
<feature type="transmembrane region" description="Helical" evidence="6">
    <location>
        <begin position="328"/>
        <end position="347"/>
    </location>
</feature>
<comment type="caution">
    <text evidence="8">The sequence shown here is derived from an EMBL/GenBank/DDBJ whole genome shotgun (WGS) entry which is preliminary data.</text>
</comment>
<proteinExistence type="predicted"/>
<dbReference type="InterPro" id="IPR003856">
    <property type="entry name" value="LPS_length_determ_N"/>
</dbReference>
<evidence type="ECO:0000256" key="5">
    <source>
        <dbReference type="ARBA" id="ARBA00023136"/>
    </source>
</evidence>
<dbReference type="PANTHER" id="PTHR32309:SF31">
    <property type="entry name" value="CAPSULAR EXOPOLYSACCHARIDE FAMILY"/>
    <property type="match status" value="1"/>
</dbReference>